<dbReference type="KEGG" id="csr:Cspa_c36430"/>
<dbReference type="OrthoDB" id="5149141at2"/>
<dbReference type="GO" id="GO:0007165">
    <property type="term" value="P:signal transduction"/>
    <property type="evidence" value="ECO:0007669"/>
    <property type="project" value="InterPro"/>
</dbReference>
<proteinExistence type="predicted"/>
<gene>
    <name evidence="2" type="ORF">Cspa_c36430</name>
</gene>
<evidence type="ECO:0000259" key="1">
    <source>
        <dbReference type="PROSITE" id="PS51534"/>
    </source>
</evidence>
<dbReference type="EMBL" id="CP004121">
    <property type="protein sequence ID" value="AGF57403.1"/>
    <property type="molecule type" value="Genomic_DNA"/>
</dbReference>
<dbReference type="RefSeq" id="WP_015393719.1">
    <property type="nucleotide sequence ID" value="NC_020291.1"/>
</dbReference>
<evidence type="ECO:0000313" key="2">
    <source>
        <dbReference type="EMBL" id="AGF57403.1"/>
    </source>
</evidence>
<dbReference type="InterPro" id="IPR013568">
    <property type="entry name" value="SEFIR_dom"/>
</dbReference>
<dbReference type="PATRIC" id="fig|931276.5.peg.3670"/>
<dbReference type="InterPro" id="IPR035897">
    <property type="entry name" value="Toll_tir_struct_dom_sf"/>
</dbReference>
<dbReference type="SUPFAM" id="SSF52200">
    <property type="entry name" value="Toll/Interleukin receptor TIR domain"/>
    <property type="match status" value="1"/>
</dbReference>
<sequence>MNIPKVFISYAHDTEQFADKVLEFSNTLRSYNIDANIDQYEECPPEGWPRWMDNQIENSDYVLIVCTQLYYDKVMNFNSGEGKGVNWELNIIYQHLYESCCNNTKFIPIIFNDYNTIKILKPLQSSTYYYVDREKDFKKLCNRLKGIKNTIKPPLGEVEENIVQPKERKNMFVTSMIDLKSWDKAKWRGVAYMFDPKNEAPPIMGLLYKDKESASKIFKDWKRNCGDNVFNDIEISIIEKKNIGSCDGYFVHITSNIDKCIKRAEKQGFLMDETLFAVISRYQYMDINMFTNYLAIFKKQLEVKKEFYIVPAVVSNEDKEITMGNIEFGTHLKIKMNNIKFMNFEDVTENDIEYCVVKMPNYNL</sequence>
<name>M1MMF6_9CLOT</name>
<dbReference type="Pfam" id="PF13676">
    <property type="entry name" value="TIR_2"/>
    <property type="match status" value="1"/>
</dbReference>
<keyword evidence="3" id="KW-1185">Reference proteome</keyword>
<dbReference type="PROSITE" id="PS51534">
    <property type="entry name" value="SEFIR"/>
    <property type="match status" value="1"/>
</dbReference>
<dbReference type="eggNOG" id="COG0775">
    <property type="taxonomic scope" value="Bacteria"/>
</dbReference>
<dbReference type="InterPro" id="IPR000157">
    <property type="entry name" value="TIR_dom"/>
</dbReference>
<reference evidence="2 3" key="1">
    <citation type="submission" date="2013-02" db="EMBL/GenBank/DDBJ databases">
        <title>Genome sequence of Clostridium saccharoperbutylacetonicum N1-4(HMT).</title>
        <authorList>
            <person name="Poehlein A."/>
            <person name="Daniel R."/>
        </authorList>
    </citation>
    <scope>NUCLEOTIDE SEQUENCE [LARGE SCALE GENOMIC DNA]</scope>
    <source>
        <strain evidence="3">N1-4(HMT)</strain>
    </source>
</reference>
<organism evidence="2 3">
    <name type="scientific">Clostridium saccharoperbutylacetonicum N1-4(HMT)</name>
    <dbReference type="NCBI Taxonomy" id="931276"/>
    <lineage>
        <taxon>Bacteria</taxon>
        <taxon>Bacillati</taxon>
        <taxon>Bacillota</taxon>
        <taxon>Clostridia</taxon>
        <taxon>Eubacteriales</taxon>
        <taxon>Clostridiaceae</taxon>
        <taxon>Clostridium</taxon>
    </lineage>
</organism>
<dbReference type="AlphaFoldDB" id="M1MMF6"/>
<protein>
    <submittedName>
        <fullName evidence="2">SEFIR domain-containing protein</fullName>
    </submittedName>
</protein>
<dbReference type="Proteomes" id="UP000011728">
    <property type="component" value="Chromosome"/>
</dbReference>
<feature type="domain" description="SEFIR" evidence="1">
    <location>
        <begin position="3"/>
        <end position="140"/>
    </location>
</feature>
<dbReference type="Gene3D" id="3.40.50.10140">
    <property type="entry name" value="Toll/interleukin-1 receptor homology (TIR) domain"/>
    <property type="match status" value="1"/>
</dbReference>
<accession>M1MMF6</accession>
<evidence type="ECO:0000313" key="3">
    <source>
        <dbReference type="Proteomes" id="UP000011728"/>
    </source>
</evidence>
<dbReference type="HOGENOM" id="CLU_749606_0_0_9"/>